<evidence type="ECO:0000259" key="13">
    <source>
        <dbReference type="Pfam" id="PF00763"/>
    </source>
</evidence>
<gene>
    <name evidence="12" type="primary">folD</name>
    <name evidence="15" type="ORF">DRO04_01345</name>
</gene>
<dbReference type="EC" id="3.5.4.9" evidence="12"/>
<dbReference type="InterPro" id="IPR020631">
    <property type="entry name" value="THF_DH/CycHdrlase_NAD-bd_dom"/>
</dbReference>
<feature type="domain" description="Tetrahydrofolate dehydrogenase/cyclohydrolase NAD(P)-binding" evidence="14">
    <location>
        <begin position="135"/>
        <end position="274"/>
    </location>
</feature>
<dbReference type="InterPro" id="IPR036291">
    <property type="entry name" value="NAD(P)-bd_dom_sf"/>
</dbReference>
<keyword evidence="7 12" id="KW-0521">NADP</keyword>
<dbReference type="NCBIfam" id="NF010783">
    <property type="entry name" value="PRK14186.1"/>
    <property type="match status" value="1"/>
</dbReference>
<comment type="catalytic activity">
    <reaction evidence="12">
        <text>(6R)-5,10-methenyltetrahydrofolate + H2O = (6R)-10-formyltetrahydrofolate + H(+)</text>
        <dbReference type="Rhea" id="RHEA:23700"/>
        <dbReference type="ChEBI" id="CHEBI:15377"/>
        <dbReference type="ChEBI" id="CHEBI:15378"/>
        <dbReference type="ChEBI" id="CHEBI:57455"/>
        <dbReference type="ChEBI" id="CHEBI:195366"/>
        <dbReference type="EC" id="3.5.4.9"/>
    </reaction>
</comment>
<dbReference type="GO" id="GO:0000105">
    <property type="term" value="P:L-histidine biosynthetic process"/>
    <property type="evidence" value="ECO:0007669"/>
    <property type="project" value="UniProtKB-KW"/>
</dbReference>
<evidence type="ECO:0000256" key="9">
    <source>
        <dbReference type="ARBA" id="ARBA00023102"/>
    </source>
</evidence>
<evidence type="ECO:0000256" key="1">
    <source>
        <dbReference type="ARBA" id="ARBA00004777"/>
    </source>
</evidence>
<comment type="caution">
    <text evidence="15">The sequence shown here is derived from an EMBL/GenBank/DDBJ whole genome shotgun (WGS) entry which is preliminary data.</text>
</comment>
<dbReference type="InterPro" id="IPR020867">
    <property type="entry name" value="THF_DH/CycHdrlase_CS"/>
</dbReference>
<keyword evidence="4 12" id="KW-0028">Amino-acid biosynthesis</keyword>
<protein>
    <recommendedName>
        <fullName evidence="12">Bifunctional protein FolD</fullName>
    </recommendedName>
    <domain>
        <recommendedName>
            <fullName evidence="12">Methylenetetrahydrofolate dehydrogenase</fullName>
            <ecNumber evidence="12">1.5.1.5</ecNumber>
        </recommendedName>
    </domain>
    <domain>
        <recommendedName>
            <fullName evidence="12">Methenyltetrahydrofolate cyclohydrolase</fullName>
            <ecNumber evidence="12">3.5.4.9</ecNumber>
        </recommendedName>
    </domain>
</protein>
<feature type="binding site" evidence="12">
    <location>
        <position position="226"/>
    </location>
    <ligand>
        <name>NADP(+)</name>
        <dbReference type="ChEBI" id="CHEBI:58349"/>
    </ligand>
</feature>
<comment type="catalytic activity">
    <reaction evidence="12">
        <text>(6R)-5,10-methylene-5,6,7,8-tetrahydrofolate + NADP(+) = (6R)-5,10-methenyltetrahydrofolate + NADPH</text>
        <dbReference type="Rhea" id="RHEA:22812"/>
        <dbReference type="ChEBI" id="CHEBI:15636"/>
        <dbReference type="ChEBI" id="CHEBI:57455"/>
        <dbReference type="ChEBI" id="CHEBI:57783"/>
        <dbReference type="ChEBI" id="CHEBI:58349"/>
        <dbReference type="EC" id="1.5.1.5"/>
    </reaction>
</comment>
<dbReference type="GO" id="GO:0004477">
    <property type="term" value="F:methenyltetrahydrofolate cyclohydrolase activity"/>
    <property type="evidence" value="ECO:0007669"/>
    <property type="project" value="UniProtKB-UniRule"/>
</dbReference>
<dbReference type="SUPFAM" id="SSF53223">
    <property type="entry name" value="Aminoacid dehydrogenase-like, N-terminal domain"/>
    <property type="match status" value="1"/>
</dbReference>
<keyword evidence="6 12" id="KW-0378">Hydrolase</keyword>
<keyword evidence="3 12" id="KW-0554">One-carbon metabolism</keyword>
<comment type="function">
    <text evidence="12">Catalyzes the oxidation of 5,10-methylenetetrahydrofolate to 5,10-methenyltetrahydrofolate and then the hydrolysis of 5,10-methenyltetrahydrofolate to 10-formyltetrahydrofolate.</text>
</comment>
<dbReference type="HAMAP" id="MF_01576">
    <property type="entry name" value="THF_DHG_CYH"/>
    <property type="match status" value="1"/>
</dbReference>
<dbReference type="PRINTS" id="PR00085">
    <property type="entry name" value="THFDHDRGNASE"/>
</dbReference>
<keyword evidence="10 12" id="KW-0486">Methionine biosynthesis</keyword>
<dbReference type="GO" id="GO:0006164">
    <property type="term" value="P:purine nucleotide biosynthetic process"/>
    <property type="evidence" value="ECO:0007669"/>
    <property type="project" value="UniProtKB-KW"/>
</dbReference>
<comment type="similarity">
    <text evidence="12">Belongs to the tetrahydrofolate dehydrogenase/cyclohydrolase family.</text>
</comment>
<comment type="caution">
    <text evidence="12">Lacks conserved residue(s) required for the propagation of feature annotation.</text>
</comment>
<organism evidence="15 16">
    <name type="scientific">Candidatus Iainarchaeum sp</name>
    <dbReference type="NCBI Taxonomy" id="3101447"/>
    <lineage>
        <taxon>Archaea</taxon>
        <taxon>Candidatus Iainarchaeota</taxon>
        <taxon>Candidatus Iainarchaeia</taxon>
        <taxon>Candidatus Iainarchaeales</taxon>
        <taxon>Candidatus Iainarchaeaceae</taxon>
        <taxon>Candidatus Iainarchaeum</taxon>
    </lineage>
</organism>
<evidence type="ECO:0000256" key="4">
    <source>
        <dbReference type="ARBA" id="ARBA00022605"/>
    </source>
</evidence>
<evidence type="ECO:0000256" key="7">
    <source>
        <dbReference type="ARBA" id="ARBA00022857"/>
    </source>
</evidence>
<evidence type="ECO:0000313" key="16">
    <source>
        <dbReference type="Proteomes" id="UP000278031"/>
    </source>
</evidence>
<evidence type="ECO:0000256" key="11">
    <source>
        <dbReference type="ARBA" id="ARBA00023268"/>
    </source>
</evidence>
<evidence type="ECO:0000256" key="12">
    <source>
        <dbReference type="HAMAP-Rule" id="MF_01576"/>
    </source>
</evidence>
<comment type="subunit">
    <text evidence="2 12">Homodimer.</text>
</comment>
<dbReference type="Proteomes" id="UP000278031">
    <property type="component" value="Unassembled WGS sequence"/>
</dbReference>
<reference evidence="15 16" key="1">
    <citation type="submission" date="2018-06" db="EMBL/GenBank/DDBJ databases">
        <title>Extensive metabolic versatility and redundancy in microbially diverse, dynamic hydrothermal sediments.</title>
        <authorList>
            <person name="Dombrowski N."/>
            <person name="Teske A."/>
            <person name="Baker B.J."/>
        </authorList>
    </citation>
    <scope>NUCLEOTIDE SEQUENCE [LARGE SCALE GENOMIC DNA]</scope>
    <source>
        <strain evidence="15">B51_G17</strain>
    </source>
</reference>
<evidence type="ECO:0000259" key="14">
    <source>
        <dbReference type="Pfam" id="PF02882"/>
    </source>
</evidence>
<dbReference type="PANTHER" id="PTHR48099">
    <property type="entry name" value="C-1-TETRAHYDROFOLATE SYNTHASE, CYTOPLASMIC-RELATED"/>
    <property type="match status" value="1"/>
</dbReference>
<feature type="binding site" evidence="12">
    <location>
        <begin position="160"/>
        <end position="162"/>
    </location>
    <ligand>
        <name>NADP(+)</name>
        <dbReference type="ChEBI" id="CHEBI:58349"/>
    </ligand>
</feature>
<dbReference type="PROSITE" id="PS00767">
    <property type="entry name" value="THF_DHG_CYH_2"/>
    <property type="match status" value="1"/>
</dbReference>
<feature type="domain" description="Tetrahydrofolate dehydrogenase/cyclohydrolase catalytic" evidence="13">
    <location>
        <begin position="4"/>
        <end position="115"/>
    </location>
</feature>
<dbReference type="FunFam" id="3.40.50.10860:FF:000005">
    <property type="entry name" value="C-1-tetrahydrofolate synthase, cytoplasmic, putative"/>
    <property type="match status" value="1"/>
</dbReference>
<evidence type="ECO:0000256" key="10">
    <source>
        <dbReference type="ARBA" id="ARBA00023167"/>
    </source>
</evidence>
<dbReference type="EC" id="1.5.1.5" evidence="12"/>
<dbReference type="SUPFAM" id="SSF51735">
    <property type="entry name" value="NAD(P)-binding Rossmann-fold domains"/>
    <property type="match status" value="1"/>
</dbReference>
<evidence type="ECO:0000313" key="15">
    <source>
        <dbReference type="EMBL" id="RLG70685.1"/>
    </source>
</evidence>
<dbReference type="InterPro" id="IPR000672">
    <property type="entry name" value="THF_DH/CycHdrlase"/>
</dbReference>
<dbReference type="GO" id="GO:0005829">
    <property type="term" value="C:cytosol"/>
    <property type="evidence" value="ECO:0007669"/>
    <property type="project" value="TreeGrafter"/>
</dbReference>
<dbReference type="AlphaFoldDB" id="A0A497JHG1"/>
<name>A0A497JHG1_9ARCH</name>
<dbReference type="UniPathway" id="UPA00193"/>
<keyword evidence="9 12" id="KW-0368">Histidine biosynthesis</keyword>
<evidence type="ECO:0000256" key="6">
    <source>
        <dbReference type="ARBA" id="ARBA00022801"/>
    </source>
</evidence>
<evidence type="ECO:0000256" key="8">
    <source>
        <dbReference type="ARBA" id="ARBA00023002"/>
    </source>
</evidence>
<sequence>MPIIDGKSLADSIRNSIKKEIEALGIKPCLATILVGDNEASKIYIKNKHNACREVGIKSKDIRLNANIDEKELENVIRELNEDSSIDGILLQLPLPKNFDKNKFLSLISPSKDVDGFHFINAGKLFLGQNPLFKPCTPKGIIRLIESVSPVEGKNACVIGRSNIVGKPTAIMLLEKNATVTVCHSKTRSLAEFTKNADIVVVAVGKPKLLRAEMVKENAIVIDVGINRVNGRLCGDADFEEIVNKAYITPVPGGVGPMTIAMLLENVLIAAKRRSLHD</sequence>
<evidence type="ECO:0000256" key="2">
    <source>
        <dbReference type="ARBA" id="ARBA00011738"/>
    </source>
</evidence>
<dbReference type="InterPro" id="IPR046346">
    <property type="entry name" value="Aminoacid_DH-like_N_sf"/>
</dbReference>
<dbReference type="Pfam" id="PF02882">
    <property type="entry name" value="THF_DHG_CYH_C"/>
    <property type="match status" value="1"/>
</dbReference>
<dbReference type="GO" id="GO:0009086">
    <property type="term" value="P:methionine biosynthetic process"/>
    <property type="evidence" value="ECO:0007669"/>
    <property type="project" value="UniProtKB-KW"/>
</dbReference>
<proteinExistence type="inferred from homology"/>
<evidence type="ECO:0000256" key="3">
    <source>
        <dbReference type="ARBA" id="ARBA00022563"/>
    </source>
</evidence>
<accession>A0A497JHG1</accession>
<dbReference type="Gene3D" id="3.40.50.720">
    <property type="entry name" value="NAD(P)-binding Rossmann-like Domain"/>
    <property type="match status" value="1"/>
</dbReference>
<keyword evidence="5 12" id="KW-0658">Purine biosynthesis</keyword>
<keyword evidence="11 12" id="KW-0511">Multifunctional enzyme</keyword>
<dbReference type="EMBL" id="QMWP01000039">
    <property type="protein sequence ID" value="RLG70685.1"/>
    <property type="molecule type" value="Genomic_DNA"/>
</dbReference>
<dbReference type="FunFam" id="3.40.50.720:FF:000094">
    <property type="entry name" value="Bifunctional protein FolD"/>
    <property type="match status" value="1"/>
</dbReference>
<dbReference type="Gene3D" id="3.40.50.10860">
    <property type="entry name" value="Leucine Dehydrogenase, chain A, domain 1"/>
    <property type="match status" value="1"/>
</dbReference>
<dbReference type="GO" id="GO:0004488">
    <property type="term" value="F:methylenetetrahydrofolate dehydrogenase (NADP+) activity"/>
    <property type="evidence" value="ECO:0007669"/>
    <property type="project" value="UniProtKB-UniRule"/>
</dbReference>
<dbReference type="GO" id="GO:0035999">
    <property type="term" value="P:tetrahydrofolate interconversion"/>
    <property type="evidence" value="ECO:0007669"/>
    <property type="project" value="UniProtKB-UniRule"/>
</dbReference>
<evidence type="ECO:0000256" key="5">
    <source>
        <dbReference type="ARBA" id="ARBA00022755"/>
    </source>
</evidence>
<dbReference type="Pfam" id="PF00763">
    <property type="entry name" value="THF_DHG_CYH"/>
    <property type="match status" value="1"/>
</dbReference>
<dbReference type="CDD" id="cd01080">
    <property type="entry name" value="NAD_bind_m-THF_DH_Cyclohyd"/>
    <property type="match status" value="1"/>
</dbReference>
<keyword evidence="8 12" id="KW-0560">Oxidoreductase</keyword>
<comment type="pathway">
    <text evidence="1 12">One-carbon metabolism; tetrahydrofolate interconversion.</text>
</comment>
<dbReference type="InterPro" id="IPR020630">
    <property type="entry name" value="THF_DH/CycHdrlase_cat_dom"/>
</dbReference>
<dbReference type="PANTHER" id="PTHR48099:SF5">
    <property type="entry name" value="C-1-TETRAHYDROFOLATE SYNTHASE, CYTOPLASMIC"/>
    <property type="match status" value="1"/>
</dbReference>